<dbReference type="CDD" id="cd00143">
    <property type="entry name" value="PP2Cc"/>
    <property type="match status" value="1"/>
</dbReference>
<dbReference type="SMART" id="SM00332">
    <property type="entry name" value="PP2Cc"/>
    <property type="match status" value="1"/>
</dbReference>
<feature type="domain" description="PPM-type phosphatase" evidence="2">
    <location>
        <begin position="2"/>
        <end position="243"/>
    </location>
</feature>
<gene>
    <name evidence="3" type="ORF">MNBD_GAMMA18-1927</name>
</gene>
<dbReference type="Pfam" id="PF13672">
    <property type="entry name" value="PP2C_2"/>
    <property type="match status" value="1"/>
</dbReference>
<name>A0A3B0YUT6_9ZZZZ</name>
<dbReference type="PROSITE" id="PS51746">
    <property type="entry name" value="PPM_2"/>
    <property type="match status" value="1"/>
</dbReference>
<evidence type="ECO:0000313" key="3">
    <source>
        <dbReference type="EMBL" id="VAW84698.1"/>
    </source>
</evidence>
<dbReference type="Gene3D" id="3.60.40.10">
    <property type="entry name" value="PPM-type phosphatase domain"/>
    <property type="match status" value="1"/>
</dbReference>
<evidence type="ECO:0000256" key="1">
    <source>
        <dbReference type="SAM" id="MobiDB-lite"/>
    </source>
</evidence>
<accession>A0A3B0YUT6</accession>
<dbReference type="SUPFAM" id="SSF81606">
    <property type="entry name" value="PP2C-like"/>
    <property type="match status" value="1"/>
</dbReference>
<dbReference type="EMBL" id="UOFP01000065">
    <property type="protein sequence ID" value="VAW84698.1"/>
    <property type="molecule type" value="Genomic_DNA"/>
</dbReference>
<dbReference type="InterPro" id="IPR036457">
    <property type="entry name" value="PPM-type-like_dom_sf"/>
</dbReference>
<sequence length="297" mass="33110">MKYQLGSVTRIGNRKENQDSYDSFSNDEALVMVIADGLGGHKGGLLASKAVIRSVASAFKKEHGLIDNPAGFLQKVVLDSHDEINQVGARSRPPIQPRTTAVICLIQAGLAWWVHVGDSRLYLFRQGESFFRTRDHSRMEELMQDGSLTTQQALTHPERHRITRCLGGPEAIKSISISKAVPLQMGDIILLCTDGLWGAMRNQRILELVNGYHVDDMVNHLASEAETLSMPHTDNITIMLMRWLSTSQKPTAILKNQTRKNRKNPTPARNSPKLKGEVSDAVGTLKAIFDEYEKELK</sequence>
<dbReference type="SMART" id="SM00331">
    <property type="entry name" value="PP2C_SIG"/>
    <property type="match status" value="1"/>
</dbReference>
<dbReference type="InterPro" id="IPR001932">
    <property type="entry name" value="PPM-type_phosphatase-like_dom"/>
</dbReference>
<evidence type="ECO:0000259" key="2">
    <source>
        <dbReference type="PROSITE" id="PS51746"/>
    </source>
</evidence>
<feature type="region of interest" description="Disordered" evidence="1">
    <location>
        <begin position="253"/>
        <end position="278"/>
    </location>
</feature>
<organism evidence="3">
    <name type="scientific">hydrothermal vent metagenome</name>
    <dbReference type="NCBI Taxonomy" id="652676"/>
    <lineage>
        <taxon>unclassified sequences</taxon>
        <taxon>metagenomes</taxon>
        <taxon>ecological metagenomes</taxon>
    </lineage>
</organism>
<reference evidence="3" key="1">
    <citation type="submission" date="2018-06" db="EMBL/GenBank/DDBJ databases">
        <authorList>
            <person name="Zhirakovskaya E."/>
        </authorList>
    </citation>
    <scope>NUCLEOTIDE SEQUENCE</scope>
</reference>
<dbReference type="AlphaFoldDB" id="A0A3B0YUT6"/>
<protein>
    <submittedName>
        <fullName evidence="3">Protein serine/threonine phosphatase PrpC, regulation of stationary phase</fullName>
    </submittedName>
</protein>
<proteinExistence type="predicted"/>